<comment type="caution">
    <text evidence="2">The sequence shown here is derived from an EMBL/GenBank/DDBJ whole genome shotgun (WGS) entry which is preliminary data.</text>
</comment>
<dbReference type="Proteomes" id="UP001500459">
    <property type="component" value="Unassembled WGS sequence"/>
</dbReference>
<evidence type="ECO:0000256" key="1">
    <source>
        <dbReference type="SAM" id="Phobius"/>
    </source>
</evidence>
<organism evidence="2 3">
    <name type="scientific">Aquimarina addita</name>
    <dbReference type="NCBI Taxonomy" id="870485"/>
    <lineage>
        <taxon>Bacteria</taxon>
        <taxon>Pseudomonadati</taxon>
        <taxon>Bacteroidota</taxon>
        <taxon>Flavobacteriia</taxon>
        <taxon>Flavobacteriales</taxon>
        <taxon>Flavobacteriaceae</taxon>
        <taxon>Aquimarina</taxon>
    </lineage>
</organism>
<proteinExistence type="predicted"/>
<feature type="transmembrane region" description="Helical" evidence="1">
    <location>
        <begin position="20"/>
        <end position="41"/>
    </location>
</feature>
<gene>
    <name evidence="2" type="ORF">GCM10022393_27860</name>
</gene>
<accession>A0ABP6UNI7</accession>
<evidence type="ECO:0000313" key="2">
    <source>
        <dbReference type="EMBL" id="GAA3512521.1"/>
    </source>
</evidence>
<sequence length="150" mass="17224">MLLAMILWILGAPELEHYSISTFFLVILFPISIGILVMLFCKKGILIKNGNLYKTQFFFGKVLKKKQLSLDRITDISLLSFNGTQKFAWSSMAKPDQGYEVKRYELYLLNENHTVKLFLISTSKKELAVDSINIIAQELGLVHSVYNPRF</sequence>
<keyword evidence="1" id="KW-0812">Transmembrane</keyword>
<keyword evidence="3" id="KW-1185">Reference proteome</keyword>
<reference evidence="3" key="1">
    <citation type="journal article" date="2019" name="Int. J. Syst. Evol. Microbiol.">
        <title>The Global Catalogue of Microorganisms (GCM) 10K type strain sequencing project: providing services to taxonomists for standard genome sequencing and annotation.</title>
        <authorList>
            <consortium name="The Broad Institute Genomics Platform"/>
            <consortium name="The Broad Institute Genome Sequencing Center for Infectious Disease"/>
            <person name="Wu L."/>
            <person name="Ma J."/>
        </authorList>
    </citation>
    <scope>NUCLEOTIDE SEQUENCE [LARGE SCALE GENOMIC DNA]</scope>
    <source>
        <strain evidence="3">JCM 17106</strain>
    </source>
</reference>
<dbReference type="EMBL" id="BAABCW010000011">
    <property type="protein sequence ID" value="GAA3512521.1"/>
    <property type="molecule type" value="Genomic_DNA"/>
</dbReference>
<keyword evidence="1" id="KW-0472">Membrane</keyword>
<evidence type="ECO:0000313" key="3">
    <source>
        <dbReference type="Proteomes" id="UP001500459"/>
    </source>
</evidence>
<protein>
    <submittedName>
        <fullName evidence="2">Uncharacterized protein</fullName>
    </submittedName>
</protein>
<keyword evidence="1" id="KW-1133">Transmembrane helix</keyword>
<name>A0ABP6UNI7_9FLAO</name>